<dbReference type="RefSeq" id="WP_280101793.1">
    <property type="nucleotide sequence ID" value="NZ_CP122979.1"/>
</dbReference>
<sequence length="247" mass="29454">MIKNFIDELKLYNRQELTIYKYEQTLKLLDVENLTFEEITQKIINNNHSATYQRYLKAVYQSYLNFLEDTEKIKKLKKVKLKHLDVVFRDVISKDELMEKTEILKTDSSKDIFWKTVIRFLFQTGIRVSEINNLSHLNNKLYVIGKGNKKREIFYNKKTFNLLTLYQSQLKNKIQSASICKNIKKYLNNNLTPHSLRRSFATYFLKSGVDIKLISQQLGHSDVATTYRYVHITREENLKIYNKLMND</sequence>
<dbReference type="PROSITE" id="PS51898">
    <property type="entry name" value="TYR_RECOMBINASE"/>
    <property type="match status" value="1"/>
</dbReference>
<dbReference type="Pfam" id="PF00589">
    <property type="entry name" value="Phage_integrase"/>
    <property type="match status" value="1"/>
</dbReference>
<name>A0ABY8LWJ3_9BACT</name>
<dbReference type="InterPro" id="IPR050090">
    <property type="entry name" value="Tyrosine_recombinase_XerCD"/>
</dbReference>
<organism evidence="5 6">
    <name type="scientific">Mesomycoplasma lagogenitalium</name>
    <dbReference type="NCBI Taxonomy" id="171286"/>
    <lineage>
        <taxon>Bacteria</taxon>
        <taxon>Bacillati</taxon>
        <taxon>Mycoplasmatota</taxon>
        <taxon>Mycoplasmoidales</taxon>
        <taxon>Metamycoplasmataceae</taxon>
        <taxon>Mesomycoplasma</taxon>
    </lineage>
</organism>
<reference evidence="5" key="1">
    <citation type="submission" date="2023-04" db="EMBL/GenBank/DDBJ databases">
        <title>Completed genome of Mycoplasma lagogenitalium type strain 12MS.</title>
        <authorList>
            <person name="Spergser J."/>
        </authorList>
    </citation>
    <scope>NUCLEOTIDE SEQUENCE</scope>
    <source>
        <strain evidence="5">12MS</strain>
    </source>
</reference>
<evidence type="ECO:0000256" key="1">
    <source>
        <dbReference type="ARBA" id="ARBA00008857"/>
    </source>
</evidence>
<comment type="similarity">
    <text evidence="1">Belongs to the 'phage' integrase family.</text>
</comment>
<dbReference type="Gene3D" id="1.10.443.10">
    <property type="entry name" value="Intergrase catalytic core"/>
    <property type="match status" value="1"/>
</dbReference>
<evidence type="ECO:0000313" key="6">
    <source>
        <dbReference type="Proteomes" id="UP001179842"/>
    </source>
</evidence>
<feature type="domain" description="Tyr recombinase" evidence="4">
    <location>
        <begin position="87"/>
        <end position="242"/>
    </location>
</feature>
<proteinExistence type="inferred from homology"/>
<gene>
    <name evidence="5" type="ORF">QEG99_03440</name>
</gene>
<dbReference type="EMBL" id="CP122979">
    <property type="protein sequence ID" value="WGI36492.1"/>
    <property type="molecule type" value="Genomic_DNA"/>
</dbReference>
<evidence type="ECO:0000313" key="5">
    <source>
        <dbReference type="EMBL" id="WGI36492.1"/>
    </source>
</evidence>
<keyword evidence="2" id="KW-0238">DNA-binding</keyword>
<dbReference type="InterPro" id="IPR011010">
    <property type="entry name" value="DNA_brk_join_enz"/>
</dbReference>
<dbReference type="SUPFAM" id="SSF56349">
    <property type="entry name" value="DNA breaking-rejoining enzymes"/>
    <property type="match status" value="1"/>
</dbReference>
<protein>
    <submittedName>
        <fullName evidence="5">Tyrosine-type recombinase/integrase</fullName>
    </submittedName>
</protein>
<dbReference type="PANTHER" id="PTHR30349:SF41">
    <property type="entry name" value="INTEGRASE_RECOMBINASE PROTEIN MJ0367-RELATED"/>
    <property type="match status" value="1"/>
</dbReference>
<accession>A0ABY8LWJ3</accession>
<dbReference type="Proteomes" id="UP001179842">
    <property type="component" value="Chromosome"/>
</dbReference>
<keyword evidence="6" id="KW-1185">Reference proteome</keyword>
<evidence type="ECO:0000256" key="3">
    <source>
        <dbReference type="ARBA" id="ARBA00023172"/>
    </source>
</evidence>
<dbReference type="PANTHER" id="PTHR30349">
    <property type="entry name" value="PHAGE INTEGRASE-RELATED"/>
    <property type="match status" value="1"/>
</dbReference>
<dbReference type="InterPro" id="IPR002104">
    <property type="entry name" value="Integrase_catalytic"/>
</dbReference>
<evidence type="ECO:0000259" key="4">
    <source>
        <dbReference type="PROSITE" id="PS51898"/>
    </source>
</evidence>
<keyword evidence="3" id="KW-0233">DNA recombination</keyword>
<evidence type="ECO:0000256" key="2">
    <source>
        <dbReference type="ARBA" id="ARBA00023125"/>
    </source>
</evidence>
<dbReference type="InterPro" id="IPR013762">
    <property type="entry name" value="Integrase-like_cat_sf"/>
</dbReference>